<evidence type="ECO:0000259" key="6">
    <source>
        <dbReference type="Pfam" id="PF07291"/>
    </source>
</evidence>
<dbReference type="GO" id="GO:0016020">
    <property type="term" value="C:membrane"/>
    <property type="evidence" value="ECO:0007669"/>
    <property type="project" value="UniProtKB-SubCell"/>
</dbReference>
<protein>
    <recommendedName>
        <fullName evidence="6">Methylamine utilisation protein MauE domain-containing protein</fullName>
    </recommendedName>
</protein>
<feature type="domain" description="Methylamine utilisation protein MauE" evidence="6">
    <location>
        <begin position="21"/>
        <end position="147"/>
    </location>
</feature>
<dbReference type="EMBL" id="ALWO02000052">
    <property type="protein sequence ID" value="EOZ91942.1"/>
    <property type="molecule type" value="Genomic_DNA"/>
</dbReference>
<evidence type="ECO:0000256" key="2">
    <source>
        <dbReference type="ARBA" id="ARBA00022692"/>
    </source>
</evidence>
<evidence type="ECO:0000256" key="1">
    <source>
        <dbReference type="ARBA" id="ARBA00004141"/>
    </source>
</evidence>
<dbReference type="GO" id="GO:0030416">
    <property type="term" value="P:methylamine metabolic process"/>
    <property type="evidence" value="ECO:0007669"/>
    <property type="project" value="InterPro"/>
</dbReference>
<keyword evidence="2 5" id="KW-0812">Transmembrane</keyword>
<accession>S2CXP4</accession>
<evidence type="ECO:0000313" key="8">
    <source>
        <dbReference type="Proteomes" id="UP000006073"/>
    </source>
</evidence>
<evidence type="ECO:0000313" key="7">
    <source>
        <dbReference type="EMBL" id="EOZ91942.1"/>
    </source>
</evidence>
<comment type="caution">
    <text evidence="7">The sequence shown here is derived from an EMBL/GenBank/DDBJ whole genome shotgun (WGS) entry which is preliminary data.</text>
</comment>
<dbReference type="AlphaFoldDB" id="S2CXP4"/>
<gene>
    <name evidence="7" type="ORF">A33Q_4035</name>
</gene>
<organism evidence="7 8">
    <name type="scientific">Indibacter alkaliphilus (strain CCUG 57479 / KCTC 22604 / LW1)</name>
    <dbReference type="NCBI Taxonomy" id="1189612"/>
    <lineage>
        <taxon>Bacteria</taxon>
        <taxon>Pseudomonadati</taxon>
        <taxon>Bacteroidota</taxon>
        <taxon>Cytophagia</taxon>
        <taxon>Cytophagales</taxon>
        <taxon>Cyclobacteriaceae</taxon>
    </lineage>
</organism>
<feature type="transmembrane region" description="Helical" evidence="5">
    <location>
        <begin position="64"/>
        <end position="82"/>
    </location>
</feature>
<evidence type="ECO:0000256" key="4">
    <source>
        <dbReference type="ARBA" id="ARBA00023136"/>
    </source>
</evidence>
<comment type="subcellular location">
    <subcellularLocation>
        <location evidence="1">Membrane</location>
        <topology evidence="1">Multi-pass membrane protein</topology>
    </subcellularLocation>
</comment>
<dbReference type="eggNOG" id="ENOG50330T5">
    <property type="taxonomic scope" value="Bacteria"/>
</dbReference>
<keyword evidence="3 5" id="KW-1133">Transmembrane helix</keyword>
<feature type="transmembrane region" description="Helical" evidence="5">
    <location>
        <begin position="94"/>
        <end position="112"/>
    </location>
</feature>
<feature type="transmembrane region" description="Helical" evidence="5">
    <location>
        <begin position="132"/>
        <end position="148"/>
    </location>
</feature>
<evidence type="ECO:0000256" key="3">
    <source>
        <dbReference type="ARBA" id="ARBA00022989"/>
    </source>
</evidence>
<keyword evidence="8" id="KW-1185">Reference proteome</keyword>
<reference evidence="7 8" key="1">
    <citation type="journal article" date="2013" name="Genome Announc.">
        <title>Draft Genome Sequence of Indibacter alkaliphilus Strain LW1T, Isolated from Lonar Lake, a Haloalkaline Lake in the Buldana District of Maharashtra, India.</title>
        <authorList>
            <person name="Singh A."/>
            <person name="Kumar Jangir P."/>
            <person name="Sharma R."/>
            <person name="Singh A."/>
            <person name="Kumar Pinnaka A."/>
            <person name="Shivaji S."/>
        </authorList>
    </citation>
    <scope>NUCLEOTIDE SEQUENCE [LARGE SCALE GENOMIC DNA]</scope>
    <source>
        <strain evidence="8">CCUG 57479 / KCTC 22604 / LW1</strain>
    </source>
</reference>
<dbReference type="STRING" id="1189612.A33Q_4035"/>
<name>S2CXP4_INDAL</name>
<proteinExistence type="predicted"/>
<dbReference type="Pfam" id="PF07291">
    <property type="entry name" value="MauE"/>
    <property type="match status" value="1"/>
</dbReference>
<sequence>MLSMKEDIIQAKERVFPSRTVLIQIAVFVLVIIWTYSGVEKLMDWNRSWNAFHNQTFPSDLADILSYAVPIAELVLALLLVLGFTRWWGLMGSVLLLTVFNTYVGLVWWGAFPRVPCNCAGFLESMGWGAHFWFNAALSLMIVFVLWIQKEN</sequence>
<evidence type="ECO:0000256" key="5">
    <source>
        <dbReference type="SAM" id="Phobius"/>
    </source>
</evidence>
<dbReference type="InterPro" id="IPR009908">
    <property type="entry name" value="Methylamine_util_MauE"/>
</dbReference>
<dbReference type="Proteomes" id="UP000006073">
    <property type="component" value="Unassembled WGS sequence"/>
</dbReference>
<feature type="transmembrane region" description="Helical" evidence="5">
    <location>
        <begin position="21"/>
        <end position="39"/>
    </location>
</feature>
<keyword evidence="4 5" id="KW-0472">Membrane</keyword>